<feature type="transmembrane region" description="Helical" evidence="1">
    <location>
        <begin position="178"/>
        <end position="211"/>
    </location>
</feature>
<keyword evidence="1" id="KW-0812">Transmembrane</keyword>
<evidence type="ECO:0000256" key="1">
    <source>
        <dbReference type="SAM" id="Phobius"/>
    </source>
</evidence>
<keyword evidence="1" id="KW-1133">Transmembrane helix</keyword>
<feature type="transmembrane region" description="Helical" evidence="1">
    <location>
        <begin position="27"/>
        <end position="45"/>
    </location>
</feature>
<keyword evidence="3" id="KW-1185">Reference proteome</keyword>
<sequence>MSRVKNILIRAYNRVEKELLRIDQLPLWWLGLIIAAIFFLPYFILGKGCIFEINDQLDESIMNYILPARHFLDGSNVYPEMLGGVNASGMQPSAILFLPLYILYSPRIAFLLQYIICFLIAFAGMYLLVKESTQSSILAVIAGSCFCVLPLYPIYGLTEFGIPLVIYAFLCFWKRKRFIFAVLSTLLFGLTSHLVCTGYVVLGLWLLAIIIAVILKRKNSWPLWGFGELLLTYMIVNRALILEILIGNSSYVSHREEMISSATPFFETFRSVFLNSSQHAPSLHKYLILPIILFLILGAFCKKEETDRILYKAAVINFLFLIAIALFYAFCHLTAVVDWKNNATGFLHYFQMHRVYWLYPAAWYLEFAWAAAVLWRTKVPHTDVRMQAGKLAVILICLLPTLQLLKVNSGMYLNVNQINNGSGVTGYISWESWFAEDLMQEIDDAIGRDKSTYRVAHLGISPAPSLMHGFYTVDGYSNNYSLEYKHRFREVIAAELEKNEEVRVYFDLWGNRCYLFNSITGNYMQLKKGNTLVYEGLEFDMDALRELGCEYLFSGAEIGDAERMGLELVGYYETDDSYWGIWVYEL</sequence>
<feature type="transmembrane region" description="Helical" evidence="1">
    <location>
        <begin position="387"/>
        <end position="405"/>
    </location>
</feature>
<dbReference type="Pfam" id="PF19510">
    <property type="entry name" value="DUF6044"/>
    <property type="match status" value="1"/>
</dbReference>
<organism evidence="2 3">
    <name type="scientific">Simiaoa sunii</name>
    <dbReference type="NCBI Taxonomy" id="2763672"/>
    <lineage>
        <taxon>Bacteria</taxon>
        <taxon>Bacillati</taxon>
        <taxon>Bacillota</taxon>
        <taxon>Clostridia</taxon>
        <taxon>Lachnospirales</taxon>
        <taxon>Lachnospiraceae</taxon>
        <taxon>Simiaoa</taxon>
    </lineage>
</organism>
<feature type="transmembrane region" description="Helical" evidence="1">
    <location>
        <begin position="356"/>
        <end position="375"/>
    </location>
</feature>
<name>A0A7G9FUA0_9FIRM</name>
<dbReference type="KEGG" id="ssun:H9Q77_13805"/>
<gene>
    <name evidence="2" type="ORF">H9Q77_13805</name>
</gene>
<proteinExistence type="predicted"/>
<protein>
    <submittedName>
        <fullName evidence="2">Uncharacterized protein</fullName>
    </submittedName>
</protein>
<evidence type="ECO:0000313" key="2">
    <source>
        <dbReference type="EMBL" id="QNM02132.1"/>
    </source>
</evidence>
<feature type="transmembrane region" description="Helical" evidence="1">
    <location>
        <begin position="108"/>
        <end position="129"/>
    </location>
</feature>
<evidence type="ECO:0000313" key="3">
    <source>
        <dbReference type="Proteomes" id="UP000515981"/>
    </source>
</evidence>
<feature type="transmembrane region" description="Helical" evidence="1">
    <location>
        <begin position="313"/>
        <end position="336"/>
    </location>
</feature>
<dbReference type="Proteomes" id="UP000515981">
    <property type="component" value="Chromosome"/>
</dbReference>
<dbReference type="AlphaFoldDB" id="A0A7G9FUA0"/>
<feature type="transmembrane region" description="Helical" evidence="1">
    <location>
        <begin position="283"/>
        <end position="301"/>
    </location>
</feature>
<dbReference type="RefSeq" id="WP_249325919.1">
    <property type="nucleotide sequence ID" value="NZ_CP060633.1"/>
</dbReference>
<keyword evidence="1" id="KW-0472">Membrane</keyword>
<dbReference type="InterPro" id="IPR046107">
    <property type="entry name" value="DUF6044"/>
</dbReference>
<dbReference type="EMBL" id="CP060633">
    <property type="protein sequence ID" value="QNM02132.1"/>
    <property type="molecule type" value="Genomic_DNA"/>
</dbReference>
<reference evidence="2 3" key="1">
    <citation type="submission" date="2020-08" db="EMBL/GenBank/DDBJ databases">
        <authorList>
            <person name="Liu C."/>
            <person name="Sun Q."/>
        </authorList>
    </citation>
    <scope>NUCLEOTIDE SEQUENCE [LARGE SCALE GENOMIC DNA]</scope>
    <source>
        <strain evidence="2 3">NSJ-8</strain>
    </source>
</reference>
<accession>A0A7G9FUA0</accession>